<proteinExistence type="predicted"/>
<keyword evidence="3" id="KW-1185">Reference proteome</keyword>
<organism evidence="2 3">
    <name type="scientific">Haladaptatus litoreus</name>
    <dbReference type="NCBI Taxonomy" id="553468"/>
    <lineage>
        <taxon>Archaea</taxon>
        <taxon>Methanobacteriati</taxon>
        <taxon>Methanobacteriota</taxon>
        <taxon>Stenosarchaea group</taxon>
        <taxon>Halobacteria</taxon>
        <taxon>Halobacteriales</taxon>
        <taxon>Haladaptataceae</taxon>
        <taxon>Haladaptatus</taxon>
    </lineage>
</organism>
<keyword evidence="1" id="KW-1133">Transmembrane helix</keyword>
<dbReference type="EMBL" id="FTNO01000008">
    <property type="protein sequence ID" value="SIR98467.1"/>
    <property type="molecule type" value="Genomic_DNA"/>
</dbReference>
<evidence type="ECO:0000313" key="2">
    <source>
        <dbReference type="EMBL" id="SIR98467.1"/>
    </source>
</evidence>
<reference evidence="3" key="1">
    <citation type="submission" date="2017-01" db="EMBL/GenBank/DDBJ databases">
        <authorList>
            <person name="Varghese N."/>
            <person name="Submissions S."/>
        </authorList>
    </citation>
    <scope>NUCLEOTIDE SEQUENCE [LARGE SCALE GENOMIC DNA]</scope>
    <source>
        <strain evidence="3">CGMCC 1.7737</strain>
    </source>
</reference>
<keyword evidence="1" id="KW-0472">Membrane</keyword>
<feature type="transmembrane region" description="Helical" evidence="1">
    <location>
        <begin position="20"/>
        <end position="42"/>
    </location>
</feature>
<gene>
    <name evidence="2" type="ORF">SAMN05421858_4981</name>
</gene>
<evidence type="ECO:0000256" key="1">
    <source>
        <dbReference type="SAM" id="Phobius"/>
    </source>
</evidence>
<evidence type="ECO:0000313" key="3">
    <source>
        <dbReference type="Proteomes" id="UP000186914"/>
    </source>
</evidence>
<protein>
    <submittedName>
        <fullName evidence="2">Uncharacterized protein</fullName>
    </submittedName>
</protein>
<keyword evidence="1" id="KW-0812">Transmembrane</keyword>
<dbReference type="Proteomes" id="UP000186914">
    <property type="component" value="Unassembled WGS sequence"/>
</dbReference>
<accession>A0A1N7FDS6</accession>
<sequence length="87" mass="9525">MSSVVQSLRQPYTRNILEVIGASLLALIIVGPIIFGTVGALVGFTLDLLGIAQPLSLLGMNIVFISSIFITVWAVFQLVELYYQRKN</sequence>
<feature type="transmembrane region" description="Helical" evidence="1">
    <location>
        <begin position="62"/>
        <end position="83"/>
    </location>
</feature>
<name>A0A1N7FDS6_9EURY</name>
<dbReference type="AlphaFoldDB" id="A0A1N7FDS6"/>
<dbReference type="RefSeq" id="WP_076433533.1">
    <property type="nucleotide sequence ID" value="NZ_FTNO01000008.1"/>
</dbReference>